<dbReference type="Proteomes" id="UP000775213">
    <property type="component" value="Unassembled WGS sequence"/>
</dbReference>
<name>A0AAV7HHW1_DENCH</name>
<dbReference type="AlphaFoldDB" id="A0AAV7HHW1"/>
<accession>A0AAV7HHW1</accession>
<protein>
    <submittedName>
        <fullName evidence="1">Uncharacterized protein</fullName>
    </submittedName>
</protein>
<comment type="caution">
    <text evidence="1">The sequence shown here is derived from an EMBL/GenBank/DDBJ whole genome shotgun (WGS) entry which is preliminary data.</text>
</comment>
<proteinExistence type="predicted"/>
<gene>
    <name evidence="1" type="ORF">IEQ34_002757</name>
</gene>
<organism evidence="1 2">
    <name type="scientific">Dendrobium chrysotoxum</name>
    <name type="common">Orchid</name>
    <dbReference type="NCBI Taxonomy" id="161865"/>
    <lineage>
        <taxon>Eukaryota</taxon>
        <taxon>Viridiplantae</taxon>
        <taxon>Streptophyta</taxon>
        <taxon>Embryophyta</taxon>
        <taxon>Tracheophyta</taxon>
        <taxon>Spermatophyta</taxon>
        <taxon>Magnoliopsida</taxon>
        <taxon>Liliopsida</taxon>
        <taxon>Asparagales</taxon>
        <taxon>Orchidaceae</taxon>
        <taxon>Epidendroideae</taxon>
        <taxon>Malaxideae</taxon>
        <taxon>Dendrobiinae</taxon>
        <taxon>Dendrobium</taxon>
    </lineage>
</organism>
<evidence type="ECO:0000313" key="1">
    <source>
        <dbReference type="EMBL" id="KAH0467724.1"/>
    </source>
</evidence>
<reference evidence="1 2" key="1">
    <citation type="journal article" date="2021" name="Hortic Res">
        <title>Chromosome-scale assembly of the Dendrobium chrysotoxum genome enhances the understanding of orchid evolution.</title>
        <authorList>
            <person name="Zhang Y."/>
            <person name="Zhang G.Q."/>
            <person name="Zhang D."/>
            <person name="Liu X.D."/>
            <person name="Xu X.Y."/>
            <person name="Sun W.H."/>
            <person name="Yu X."/>
            <person name="Zhu X."/>
            <person name="Wang Z.W."/>
            <person name="Zhao X."/>
            <person name="Zhong W.Y."/>
            <person name="Chen H."/>
            <person name="Yin W.L."/>
            <person name="Huang T."/>
            <person name="Niu S.C."/>
            <person name="Liu Z.J."/>
        </authorList>
    </citation>
    <scope>NUCLEOTIDE SEQUENCE [LARGE SCALE GENOMIC DNA]</scope>
    <source>
        <strain evidence="1">Lindl</strain>
    </source>
</reference>
<sequence length="162" mass="17556">MEDFSPICAHCKCLGHSRNDCHILYPHLDDIPVSKPDPMNVVDMKTNNLALKGCVEVGDQETVANLCTKTMNPLVSHVYGGVDYSDAFETLVDKVGFNAFKLAPITDVHPPNSGPVVENVKDICNVAKDNFVSPTNIPVSDTHDVSLNLAACAINVEDHLNV</sequence>
<evidence type="ECO:0000313" key="2">
    <source>
        <dbReference type="Proteomes" id="UP000775213"/>
    </source>
</evidence>
<dbReference type="EMBL" id="JAGFBR010000004">
    <property type="protein sequence ID" value="KAH0467724.1"/>
    <property type="molecule type" value="Genomic_DNA"/>
</dbReference>
<keyword evidence="2" id="KW-1185">Reference proteome</keyword>